<dbReference type="AlphaFoldDB" id="A0A4Z2GYQ1"/>
<name>A0A4Z2GYQ1_9TELE</name>
<gene>
    <name evidence="1" type="primary">Tmtc4_0</name>
    <name evidence="1" type="ORF">EYF80_031966</name>
</gene>
<dbReference type="Proteomes" id="UP000314294">
    <property type="component" value="Unassembled WGS sequence"/>
</dbReference>
<comment type="caution">
    <text evidence="1">The sequence shown here is derived from an EMBL/GenBank/DDBJ whole genome shotgun (WGS) entry which is preliminary data.</text>
</comment>
<sequence length="91" mass="9905">MASLCWVPPQKPLGVAVLALLCVCVARCALRSHQWRLHPTYVHAMNNLGNIRKERSELTEAERLLAKAVSIQYGARRAATADRGAPDGAPS</sequence>
<keyword evidence="1" id="KW-0472">Membrane</keyword>
<evidence type="ECO:0000313" key="2">
    <source>
        <dbReference type="Proteomes" id="UP000314294"/>
    </source>
</evidence>
<organism evidence="1 2">
    <name type="scientific">Liparis tanakae</name>
    <name type="common">Tanaka's snailfish</name>
    <dbReference type="NCBI Taxonomy" id="230148"/>
    <lineage>
        <taxon>Eukaryota</taxon>
        <taxon>Metazoa</taxon>
        <taxon>Chordata</taxon>
        <taxon>Craniata</taxon>
        <taxon>Vertebrata</taxon>
        <taxon>Euteleostomi</taxon>
        <taxon>Actinopterygii</taxon>
        <taxon>Neopterygii</taxon>
        <taxon>Teleostei</taxon>
        <taxon>Neoteleostei</taxon>
        <taxon>Acanthomorphata</taxon>
        <taxon>Eupercaria</taxon>
        <taxon>Perciformes</taxon>
        <taxon>Cottioidei</taxon>
        <taxon>Cottales</taxon>
        <taxon>Liparidae</taxon>
        <taxon>Liparis</taxon>
    </lineage>
</organism>
<dbReference type="EMBL" id="SRLO01000396">
    <property type="protein sequence ID" value="TNN57782.1"/>
    <property type="molecule type" value="Genomic_DNA"/>
</dbReference>
<accession>A0A4Z2GYQ1</accession>
<protein>
    <submittedName>
        <fullName evidence="1">Transmembrane and TPR repeat-containing protein 4</fullName>
    </submittedName>
</protein>
<evidence type="ECO:0000313" key="1">
    <source>
        <dbReference type="EMBL" id="TNN57782.1"/>
    </source>
</evidence>
<dbReference type="Gene3D" id="1.25.40.10">
    <property type="entry name" value="Tetratricopeptide repeat domain"/>
    <property type="match status" value="1"/>
</dbReference>
<keyword evidence="2" id="KW-1185">Reference proteome</keyword>
<proteinExistence type="predicted"/>
<reference evidence="1 2" key="1">
    <citation type="submission" date="2019-03" db="EMBL/GenBank/DDBJ databases">
        <title>First draft genome of Liparis tanakae, snailfish: a comprehensive survey of snailfish specific genes.</title>
        <authorList>
            <person name="Kim W."/>
            <person name="Song I."/>
            <person name="Jeong J.-H."/>
            <person name="Kim D."/>
            <person name="Kim S."/>
            <person name="Ryu S."/>
            <person name="Song J.Y."/>
            <person name="Lee S.K."/>
        </authorList>
    </citation>
    <scope>NUCLEOTIDE SEQUENCE [LARGE SCALE GENOMIC DNA]</scope>
    <source>
        <tissue evidence="1">Muscle</tissue>
    </source>
</reference>
<keyword evidence="1" id="KW-0812">Transmembrane</keyword>
<dbReference type="InterPro" id="IPR011990">
    <property type="entry name" value="TPR-like_helical_dom_sf"/>
</dbReference>